<gene>
    <name evidence="1" type="ORF">SPHA_49021</name>
</gene>
<evidence type="ECO:0000313" key="1">
    <source>
        <dbReference type="EMBL" id="CAE1292050.1"/>
    </source>
</evidence>
<comment type="caution">
    <text evidence="1">The sequence shown here is derived from an EMBL/GenBank/DDBJ whole genome shotgun (WGS) entry which is preliminary data.</text>
</comment>
<keyword evidence="2" id="KW-1185">Reference proteome</keyword>
<protein>
    <submittedName>
        <fullName evidence="1">Uncharacterized protein</fullName>
    </submittedName>
</protein>
<proteinExistence type="predicted"/>
<sequence length="384" mass="43561">MVKSTHKAPFLQRIGLSSPTFPLQRIGLSRSDQNRQKAPSSEDWAVVRPKSPEGTFLSRGLSCHGSEGTFPPEDWAVTSPTKIVRRHLSSRGLGSHVSDQKSFRRHLFQRIGLSRDQNRQKAPFLSEDWAVTSPTKIVRRHLSPEDWAVTSPTKNRQKAPFLPEIGLSRLRPKSSEGTFPLQRIELSRLRPKSSEGTFPLQRIGLSLPDQNRQKAPFLSRGLGCHVSDQNRQKAPFLSRGLGCHVSDQNRQKAPFLSRGLGCHVSDQNRQKAPFLSRGLGCHVSDQRVAIHERKLQRKLIQSNLFIDNDFIKQAMFSLCVSEQDIVAPDSFNIRQYGELFFFIFFVSPDKRPVHAEAACLSFCRDSQKLLNVIKYANNHCHRLL</sequence>
<dbReference type="EMBL" id="CAHIKZ030002777">
    <property type="protein sequence ID" value="CAE1292050.1"/>
    <property type="molecule type" value="Genomic_DNA"/>
</dbReference>
<dbReference type="AlphaFoldDB" id="A0A812DAC7"/>
<evidence type="ECO:0000313" key="2">
    <source>
        <dbReference type="Proteomes" id="UP000597762"/>
    </source>
</evidence>
<reference evidence="1" key="1">
    <citation type="submission" date="2021-01" db="EMBL/GenBank/DDBJ databases">
        <authorList>
            <person name="Li R."/>
            <person name="Bekaert M."/>
        </authorList>
    </citation>
    <scope>NUCLEOTIDE SEQUENCE</scope>
    <source>
        <strain evidence="1">Farmed</strain>
    </source>
</reference>
<organism evidence="1 2">
    <name type="scientific">Acanthosepion pharaonis</name>
    <name type="common">Pharaoh cuttlefish</name>
    <name type="synonym">Sepia pharaonis</name>
    <dbReference type="NCBI Taxonomy" id="158019"/>
    <lineage>
        <taxon>Eukaryota</taxon>
        <taxon>Metazoa</taxon>
        <taxon>Spiralia</taxon>
        <taxon>Lophotrochozoa</taxon>
        <taxon>Mollusca</taxon>
        <taxon>Cephalopoda</taxon>
        <taxon>Coleoidea</taxon>
        <taxon>Decapodiformes</taxon>
        <taxon>Sepiida</taxon>
        <taxon>Sepiina</taxon>
        <taxon>Sepiidae</taxon>
        <taxon>Acanthosepion</taxon>
    </lineage>
</organism>
<dbReference type="Proteomes" id="UP000597762">
    <property type="component" value="Unassembled WGS sequence"/>
</dbReference>
<name>A0A812DAC7_ACAPH</name>
<accession>A0A812DAC7</accession>